<comment type="caution">
    <text evidence="8">The sequence shown here is derived from an EMBL/GenBank/DDBJ whole genome shotgun (WGS) entry which is preliminary data.</text>
</comment>
<feature type="transmembrane region" description="Helical" evidence="7">
    <location>
        <begin position="438"/>
        <end position="459"/>
    </location>
</feature>
<protein>
    <submittedName>
        <fullName evidence="8">Uncharacterized protein</fullName>
    </submittedName>
</protein>
<evidence type="ECO:0000256" key="7">
    <source>
        <dbReference type="SAM" id="Phobius"/>
    </source>
</evidence>
<dbReference type="PROSITE" id="PS50267">
    <property type="entry name" value="NA_NEUROTRAN_SYMP_3"/>
    <property type="match status" value="1"/>
</dbReference>
<feature type="transmembrane region" description="Helical" evidence="7">
    <location>
        <begin position="406"/>
        <end position="426"/>
    </location>
</feature>
<dbReference type="GO" id="GO:0005886">
    <property type="term" value="C:plasma membrane"/>
    <property type="evidence" value="ECO:0007669"/>
    <property type="project" value="TreeGrafter"/>
</dbReference>
<dbReference type="SUPFAM" id="SSF161070">
    <property type="entry name" value="SNF-like"/>
    <property type="match status" value="1"/>
</dbReference>
<feature type="transmembrane region" description="Helical" evidence="7">
    <location>
        <begin position="479"/>
        <end position="498"/>
    </location>
</feature>
<dbReference type="PANTHER" id="PTHR11616:SF326">
    <property type="entry name" value="SODIUM-DEPENDENT TRANSPORTER SNF-5"/>
    <property type="match status" value="1"/>
</dbReference>
<feature type="transmembrane region" description="Helical" evidence="7">
    <location>
        <begin position="343"/>
        <end position="365"/>
    </location>
</feature>
<keyword evidence="9" id="KW-1185">Reference proteome</keyword>
<evidence type="ECO:0000313" key="9">
    <source>
        <dbReference type="Proteomes" id="UP000024635"/>
    </source>
</evidence>
<name>A0A016X4H1_9BILA</name>
<feature type="transmembrane region" description="Helical" evidence="7">
    <location>
        <begin position="314"/>
        <end position="331"/>
    </location>
</feature>
<evidence type="ECO:0000313" key="8">
    <source>
        <dbReference type="EMBL" id="EYC46118.1"/>
    </source>
</evidence>
<comment type="subcellular location">
    <subcellularLocation>
        <location evidence="1">Membrane</location>
        <topology evidence="1">Multi-pass membrane protein</topology>
    </subcellularLocation>
</comment>
<keyword evidence="4" id="KW-0769">Symport</keyword>
<dbReference type="GO" id="GO:0043005">
    <property type="term" value="C:neuron projection"/>
    <property type="evidence" value="ECO:0007669"/>
    <property type="project" value="TreeGrafter"/>
</dbReference>
<keyword evidence="3 7" id="KW-0812">Transmembrane</keyword>
<evidence type="ECO:0000256" key="6">
    <source>
        <dbReference type="ARBA" id="ARBA00023136"/>
    </source>
</evidence>
<keyword evidence="2" id="KW-0813">Transport</keyword>
<dbReference type="AlphaFoldDB" id="A0A016X4H1"/>
<dbReference type="GO" id="GO:0005332">
    <property type="term" value="F:gamma-aminobutyric acid:sodium:chloride symporter activity"/>
    <property type="evidence" value="ECO:0007669"/>
    <property type="project" value="TreeGrafter"/>
</dbReference>
<dbReference type="EMBL" id="JARK01000007">
    <property type="protein sequence ID" value="EYC46118.1"/>
    <property type="molecule type" value="Genomic_DNA"/>
</dbReference>
<dbReference type="OrthoDB" id="5856612at2759"/>
<evidence type="ECO:0000256" key="4">
    <source>
        <dbReference type="ARBA" id="ARBA00022847"/>
    </source>
</evidence>
<keyword evidence="5 7" id="KW-1133">Transmembrane helix</keyword>
<evidence type="ECO:0000256" key="3">
    <source>
        <dbReference type="ARBA" id="ARBA00022692"/>
    </source>
</evidence>
<dbReference type="Proteomes" id="UP000024635">
    <property type="component" value="Unassembled WGS sequence"/>
</dbReference>
<evidence type="ECO:0000256" key="5">
    <source>
        <dbReference type="ARBA" id="ARBA00022989"/>
    </source>
</evidence>
<keyword evidence="6 7" id="KW-0472">Membrane</keyword>
<gene>
    <name evidence="8" type="primary">Acey_s0407.g911</name>
    <name evidence="8" type="ORF">Y032_0407g911</name>
</gene>
<feature type="transmembrane region" description="Helical" evidence="7">
    <location>
        <begin position="235"/>
        <end position="253"/>
    </location>
</feature>
<dbReference type="PANTHER" id="PTHR11616">
    <property type="entry name" value="SODIUM/CHLORIDE DEPENDENT TRANSPORTER"/>
    <property type="match status" value="1"/>
</dbReference>
<evidence type="ECO:0000256" key="2">
    <source>
        <dbReference type="ARBA" id="ARBA00022448"/>
    </source>
</evidence>
<accession>A0A016X4H1</accession>
<evidence type="ECO:0000256" key="1">
    <source>
        <dbReference type="ARBA" id="ARBA00004141"/>
    </source>
</evidence>
<reference evidence="9" key="1">
    <citation type="journal article" date="2015" name="Nat. Genet.">
        <title>The genome and transcriptome of the zoonotic hookworm Ancylostoma ceylanicum identify infection-specific gene families.</title>
        <authorList>
            <person name="Schwarz E.M."/>
            <person name="Hu Y."/>
            <person name="Antoshechkin I."/>
            <person name="Miller M.M."/>
            <person name="Sternberg P.W."/>
            <person name="Aroian R.V."/>
        </authorList>
    </citation>
    <scope>NUCLEOTIDE SEQUENCE</scope>
    <source>
        <strain evidence="9">HY135</strain>
    </source>
</reference>
<feature type="transmembrane region" description="Helical" evidence="7">
    <location>
        <begin position="260"/>
        <end position="280"/>
    </location>
</feature>
<dbReference type="InterPro" id="IPR037272">
    <property type="entry name" value="SNS_sf"/>
</dbReference>
<organism evidence="8 9">
    <name type="scientific">Ancylostoma ceylanicum</name>
    <dbReference type="NCBI Taxonomy" id="53326"/>
    <lineage>
        <taxon>Eukaryota</taxon>
        <taxon>Metazoa</taxon>
        <taxon>Ecdysozoa</taxon>
        <taxon>Nematoda</taxon>
        <taxon>Chromadorea</taxon>
        <taxon>Rhabditida</taxon>
        <taxon>Rhabditina</taxon>
        <taxon>Rhabditomorpha</taxon>
        <taxon>Strongyloidea</taxon>
        <taxon>Ancylostomatidae</taxon>
        <taxon>Ancylostomatinae</taxon>
        <taxon>Ancylostoma</taxon>
    </lineage>
</organism>
<dbReference type="InterPro" id="IPR000175">
    <property type="entry name" value="Na/ntran_symport"/>
</dbReference>
<sequence length="610" mass="67973">MPDRGGAVRPTDARDGAVGRMWVHRWRKRSITTKSKSSTSGTKSRKVLVQNLSGQKGISDIEKTLESAEDVVEVQWPGETKTDVAENESRTSTFFEAMVLSGLTFSTDSVFSLPLNALAKGGCVGVAIVALTALNQHATLYNGYYLGKHLTNIIDDQQQIVDCKGKHVSNGSNCLSSFNDKQCSSQASGGFFINGNCTTRANYVAALKTENFVQNAEIATFSYTKNLLKEGKENVASQIIAAQHIVIFVAFCVGVRILKCALAVIFILVVVFYIAVILLHPEGSIDLLRMLYQFSNPSSLFKAETYLTAMRESIASFGLCVFGLFCASSFRRKEGRSHQITRIIFWSNMLVSLLSTIAMVIMLSYNQGAGHSLFTSMRTNMPGLRFALASVPEHFARFNYKLMTLILYYCGPLLMNVSSSFGVVFVMKAVLRDFLPDFNVLFGWVSMALFCCSSAAYYILVTLNFAHEDTALETYVVDFTKYFFIGLNVIIFVHIYGIHDFEVDVVSVLGERQGWLSFFNPSWSLEAYTYSIVAVMVLQVIECNRMLGWLQFRWLYDEAPVVEEMQDGALLSDEGEECPVAIGTPDPSYVMSIYERRKYNIPSVSQDDTL</sequence>
<proteinExistence type="predicted"/>